<accession>A0A9P3LI03</accession>
<reference evidence="1 2" key="1">
    <citation type="submission" date="2021-08" db="EMBL/GenBank/DDBJ databases">
        <title>Draft Genome Sequence of Phanerochaete sordida strain YK-624.</title>
        <authorList>
            <person name="Mori T."/>
            <person name="Dohra H."/>
            <person name="Suzuki T."/>
            <person name="Kawagishi H."/>
            <person name="Hirai H."/>
        </authorList>
    </citation>
    <scope>NUCLEOTIDE SEQUENCE [LARGE SCALE GENOMIC DNA]</scope>
    <source>
        <strain evidence="1 2">YK-624</strain>
    </source>
</reference>
<sequence>MLDTLPPETLTGILQAFPDVARHRSLEAMSLVSKRCSPVAQRELFARVFVIIRPSMDIENTIRKAWEPMGVLRYGVRRLTVKASIEMMERLYTLRPLPFPEIYPSDIYGLLSFFSATRHLDIVSLRWQLPDPLSPSPTFLNTHVTKIRISYVDFSRVADLDAPSHILSALPQARSVEFTQCRSGATWPNSKVEVSSVTRLHLSFVRRTMFTSLGVLPKFTHLQSLVVDGAGDFDLPLIGQQIASSAGTLQDITFRIVQWRSNNTTFDNDGASFEKCSRLQTFTIFFPNFSFFGLIAASDINLRLITLMKTLPACLRTLRVIVDGERRPQAAVESSMRLADWRACFAALNTPNLEKVTVILEGKPMGVKSYRWTAYMERAINRALRNDVNLVLVVDNHNSIFESRVVDRMERVRWPTTSILLPK</sequence>
<organism evidence="1 2">
    <name type="scientific">Phanerochaete sordida</name>
    <dbReference type="NCBI Taxonomy" id="48140"/>
    <lineage>
        <taxon>Eukaryota</taxon>
        <taxon>Fungi</taxon>
        <taxon>Dikarya</taxon>
        <taxon>Basidiomycota</taxon>
        <taxon>Agaricomycotina</taxon>
        <taxon>Agaricomycetes</taxon>
        <taxon>Polyporales</taxon>
        <taxon>Phanerochaetaceae</taxon>
        <taxon>Phanerochaete</taxon>
    </lineage>
</organism>
<proteinExistence type="predicted"/>
<comment type="caution">
    <text evidence="1">The sequence shown here is derived from an EMBL/GenBank/DDBJ whole genome shotgun (WGS) entry which is preliminary data.</text>
</comment>
<dbReference type="EMBL" id="BPQB01000055">
    <property type="protein sequence ID" value="GJE96056.1"/>
    <property type="molecule type" value="Genomic_DNA"/>
</dbReference>
<dbReference type="SUPFAM" id="SSF52058">
    <property type="entry name" value="L domain-like"/>
    <property type="match status" value="1"/>
</dbReference>
<gene>
    <name evidence="1" type="ORF">PsYK624_122490</name>
</gene>
<dbReference type="AlphaFoldDB" id="A0A9P3LI03"/>
<dbReference type="Proteomes" id="UP000703269">
    <property type="component" value="Unassembled WGS sequence"/>
</dbReference>
<protein>
    <recommendedName>
        <fullName evidence="3">F-box domain-containing protein</fullName>
    </recommendedName>
</protein>
<evidence type="ECO:0000313" key="2">
    <source>
        <dbReference type="Proteomes" id="UP000703269"/>
    </source>
</evidence>
<evidence type="ECO:0008006" key="3">
    <source>
        <dbReference type="Google" id="ProtNLM"/>
    </source>
</evidence>
<keyword evidence="2" id="KW-1185">Reference proteome</keyword>
<evidence type="ECO:0000313" key="1">
    <source>
        <dbReference type="EMBL" id="GJE96056.1"/>
    </source>
</evidence>
<name>A0A9P3LI03_9APHY</name>